<gene>
    <name evidence="1" type="ORF">SAMN02910350_02771</name>
</gene>
<protein>
    <recommendedName>
        <fullName evidence="3">HEPN domain-containing protein</fullName>
    </recommendedName>
</protein>
<dbReference type="Proteomes" id="UP000199428">
    <property type="component" value="Unassembled WGS sequence"/>
</dbReference>
<evidence type="ECO:0008006" key="3">
    <source>
        <dbReference type="Google" id="ProtNLM"/>
    </source>
</evidence>
<proteinExistence type="predicted"/>
<dbReference type="EMBL" id="FMWK01000020">
    <property type="protein sequence ID" value="SCZ81347.1"/>
    <property type="molecule type" value="Genomic_DNA"/>
</dbReference>
<dbReference type="RefSeq" id="WP_090164200.1">
    <property type="nucleotide sequence ID" value="NZ_FMWK01000020.1"/>
</dbReference>
<evidence type="ECO:0000313" key="2">
    <source>
        <dbReference type="Proteomes" id="UP000199428"/>
    </source>
</evidence>
<organism evidence="1 2">
    <name type="scientific">Pseudobutyrivibrio xylanivorans</name>
    <dbReference type="NCBI Taxonomy" id="185007"/>
    <lineage>
        <taxon>Bacteria</taxon>
        <taxon>Bacillati</taxon>
        <taxon>Bacillota</taxon>
        <taxon>Clostridia</taxon>
        <taxon>Lachnospirales</taxon>
        <taxon>Lachnospiraceae</taxon>
        <taxon>Pseudobutyrivibrio</taxon>
    </lineage>
</organism>
<accession>A0A1G5S5A7</accession>
<dbReference type="AlphaFoldDB" id="A0A1G5S5A7"/>
<name>A0A1G5S5A7_PSEXY</name>
<evidence type="ECO:0000313" key="1">
    <source>
        <dbReference type="EMBL" id="SCZ81347.1"/>
    </source>
</evidence>
<sequence length="140" mass="15885">MTEIEIREIREAIDAADNALLHLRSARRYLDSAGNWGLLDMFGGGLISGVMKHSKMGNAEREIDEARYALQRFSKELRDVSGYSSIHINNFLTFADFFFDGFVADILVQSQISDGKKQCDEAIRQVEGIRRELEGRLRQG</sequence>
<reference evidence="1 2" key="1">
    <citation type="submission" date="2016-10" db="EMBL/GenBank/DDBJ databases">
        <authorList>
            <person name="de Groot N.N."/>
        </authorList>
    </citation>
    <scope>NUCLEOTIDE SEQUENCE [LARGE SCALE GENOMIC DNA]</scope>
    <source>
        <strain evidence="1 2">DSM 10317</strain>
    </source>
</reference>